<organism evidence="10">
    <name type="scientific">Enterobius vermicularis</name>
    <name type="common">Human pinworm</name>
    <dbReference type="NCBI Taxonomy" id="51028"/>
    <lineage>
        <taxon>Eukaryota</taxon>
        <taxon>Metazoa</taxon>
        <taxon>Ecdysozoa</taxon>
        <taxon>Nematoda</taxon>
        <taxon>Chromadorea</taxon>
        <taxon>Rhabditida</taxon>
        <taxon>Spirurina</taxon>
        <taxon>Oxyuridomorpha</taxon>
        <taxon>Oxyuroidea</taxon>
        <taxon>Oxyuridae</taxon>
        <taxon>Enterobius</taxon>
    </lineage>
</organism>
<evidence type="ECO:0000313" key="9">
    <source>
        <dbReference type="Proteomes" id="UP000274131"/>
    </source>
</evidence>
<dbReference type="PANTHER" id="PTHR24056:SF107">
    <property type="entry name" value="CYCLIN-DEPENDENT KINASE 11A-RELATED"/>
    <property type="match status" value="1"/>
</dbReference>
<evidence type="ECO:0000256" key="4">
    <source>
        <dbReference type="ARBA" id="ARBA00022741"/>
    </source>
</evidence>
<dbReference type="PANTHER" id="PTHR24056">
    <property type="entry name" value="CELL DIVISION PROTEIN KINASE"/>
    <property type="match status" value="1"/>
</dbReference>
<reference evidence="10" key="1">
    <citation type="submission" date="2017-02" db="UniProtKB">
        <authorList>
            <consortium name="WormBaseParasite"/>
        </authorList>
    </citation>
    <scope>IDENTIFICATION</scope>
</reference>
<keyword evidence="6" id="KW-0067">ATP-binding</keyword>
<dbReference type="GO" id="GO:0005524">
    <property type="term" value="F:ATP binding"/>
    <property type="evidence" value="ECO:0007669"/>
    <property type="project" value="UniProtKB-KW"/>
</dbReference>
<evidence type="ECO:0000313" key="10">
    <source>
        <dbReference type="WBParaSite" id="EVEC_0000097601-mRNA-1"/>
    </source>
</evidence>
<protein>
    <submittedName>
        <fullName evidence="10">Protein kinase domain-containing protein</fullName>
    </submittedName>
</protein>
<dbReference type="PROSITE" id="PS00108">
    <property type="entry name" value="PROTEIN_KINASE_ST"/>
    <property type="match status" value="1"/>
</dbReference>
<evidence type="ECO:0000256" key="5">
    <source>
        <dbReference type="ARBA" id="ARBA00022777"/>
    </source>
</evidence>
<reference evidence="8 9" key="2">
    <citation type="submission" date="2018-10" db="EMBL/GenBank/DDBJ databases">
        <authorList>
            <consortium name="Pathogen Informatics"/>
        </authorList>
    </citation>
    <scope>NUCLEOTIDE SEQUENCE [LARGE SCALE GENOMIC DNA]</scope>
</reference>
<keyword evidence="4" id="KW-0547">Nucleotide-binding</keyword>
<dbReference type="WBParaSite" id="EVEC_0000097601-mRNA-1">
    <property type="protein sequence ID" value="EVEC_0000097601-mRNA-1"/>
    <property type="gene ID" value="EVEC_0000097601"/>
</dbReference>
<dbReference type="InterPro" id="IPR011009">
    <property type="entry name" value="Kinase-like_dom_sf"/>
</dbReference>
<dbReference type="Pfam" id="PF00069">
    <property type="entry name" value="Pkinase"/>
    <property type="match status" value="1"/>
</dbReference>
<evidence type="ECO:0000256" key="3">
    <source>
        <dbReference type="ARBA" id="ARBA00022679"/>
    </source>
</evidence>
<dbReference type="GO" id="GO:0004674">
    <property type="term" value="F:protein serine/threonine kinase activity"/>
    <property type="evidence" value="ECO:0007669"/>
    <property type="project" value="UniProtKB-KW"/>
</dbReference>
<proteinExistence type="inferred from homology"/>
<dbReference type="GO" id="GO:0007346">
    <property type="term" value="P:regulation of mitotic cell cycle"/>
    <property type="evidence" value="ECO:0007669"/>
    <property type="project" value="TreeGrafter"/>
</dbReference>
<feature type="domain" description="Protein kinase" evidence="7">
    <location>
        <begin position="1"/>
        <end position="115"/>
    </location>
</feature>
<evidence type="ECO:0000256" key="1">
    <source>
        <dbReference type="ARBA" id="ARBA00006485"/>
    </source>
</evidence>
<dbReference type="InterPro" id="IPR050108">
    <property type="entry name" value="CDK"/>
</dbReference>
<dbReference type="InterPro" id="IPR000719">
    <property type="entry name" value="Prot_kinase_dom"/>
</dbReference>
<gene>
    <name evidence="8" type="ORF">EVEC_LOCUS687</name>
</gene>
<dbReference type="InterPro" id="IPR008271">
    <property type="entry name" value="Ser/Thr_kinase_AS"/>
</dbReference>
<dbReference type="STRING" id="51028.A0A0N4UUC2"/>
<name>A0A0N4UUC2_ENTVE</name>
<dbReference type="Proteomes" id="UP000274131">
    <property type="component" value="Unassembled WGS sequence"/>
</dbReference>
<keyword evidence="5" id="KW-0418">Kinase</keyword>
<dbReference type="PROSITE" id="PS50011">
    <property type="entry name" value="PROTEIN_KINASE_DOM"/>
    <property type="match status" value="1"/>
</dbReference>
<evidence type="ECO:0000256" key="2">
    <source>
        <dbReference type="ARBA" id="ARBA00022527"/>
    </source>
</evidence>
<dbReference type="Gene3D" id="3.30.200.20">
    <property type="entry name" value="Phosphorylase Kinase, domain 1"/>
    <property type="match status" value="1"/>
</dbReference>
<evidence type="ECO:0000259" key="7">
    <source>
        <dbReference type="PROSITE" id="PS50011"/>
    </source>
</evidence>
<keyword evidence="3" id="KW-0808">Transferase</keyword>
<keyword evidence="9" id="KW-1185">Reference proteome</keyword>
<dbReference type="AlphaFoldDB" id="A0A0N4UUC2"/>
<dbReference type="SUPFAM" id="SSF56112">
    <property type="entry name" value="Protein kinase-like (PK-like)"/>
    <property type="match status" value="1"/>
</dbReference>
<dbReference type="GO" id="GO:0005634">
    <property type="term" value="C:nucleus"/>
    <property type="evidence" value="ECO:0007669"/>
    <property type="project" value="TreeGrafter"/>
</dbReference>
<dbReference type="Gene3D" id="1.10.510.10">
    <property type="entry name" value="Transferase(Phosphotransferase) domain 1"/>
    <property type="match status" value="1"/>
</dbReference>
<accession>A0A0N4UUC2</accession>
<dbReference type="OrthoDB" id="5852329at2759"/>
<keyword evidence="2" id="KW-0723">Serine/threonine-protein kinase</keyword>
<evidence type="ECO:0000313" key="8">
    <source>
        <dbReference type="EMBL" id="VDD85544.1"/>
    </source>
</evidence>
<comment type="similarity">
    <text evidence="1">Belongs to the protein kinase superfamily. CMGC Ser/Thr protein kinase family. CDC2/CDKX subfamily.</text>
</comment>
<evidence type="ECO:0000256" key="6">
    <source>
        <dbReference type="ARBA" id="ARBA00022840"/>
    </source>
</evidence>
<dbReference type="EMBL" id="UXUI01002300">
    <property type="protein sequence ID" value="VDD85544.1"/>
    <property type="molecule type" value="Genomic_DNA"/>
</dbReference>
<sequence length="115" mass="13635">MEKEKEGFPITSLREINMLLKAGNHPNIVNVRMFDFWEIVVGSNMDKIYLVMDYIEHDMKSLMDFMHSRQKHFTIGQIKTLMRQLLSGVEHMHNEWILHRDLKTSNLLLSHKGIL</sequence>